<proteinExistence type="predicted"/>
<dbReference type="EMBL" id="JBHSBI010000004">
    <property type="protein sequence ID" value="MFC4007381.1"/>
    <property type="molecule type" value="Genomic_DNA"/>
</dbReference>
<name>A0ABV8G088_9ACTN</name>
<dbReference type="RefSeq" id="WP_379527511.1">
    <property type="nucleotide sequence ID" value="NZ_JBHSBI010000004.1"/>
</dbReference>
<dbReference type="Proteomes" id="UP001595851">
    <property type="component" value="Unassembled WGS sequence"/>
</dbReference>
<gene>
    <name evidence="1" type="ORF">ACFOY2_09115</name>
</gene>
<evidence type="ECO:0000313" key="2">
    <source>
        <dbReference type="Proteomes" id="UP001595851"/>
    </source>
</evidence>
<dbReference type="InterPro" id="IPR036188">
    <property type="entry name" value="FAD/NAD-bd_sf"/>
</dbReference>
<organism evidence="1 2">
    <name type="scientific">Nonomuraea purpurea</name>
    <dbReference type="NCBI Taxonomy" id="1849276"/>
    <lineage>
        <taxon>Bacteria</taxon>
        <taxon>Bacillati</taxon>
        <taxon>Actinomycetota</taxon>
        <taxon>Actinomycetes</taxon>
        <taxon>Streptosporangiales</taxon>
        <taxon>Streptosporangiaceae</taxon>
        <taxon>Nonomuraea</taxon>
    </lineage>
</organism>
<protein>
    <submittedName>
        <fullName evidence="1">Uncharacterized protein</fullName>
    </submittedName>
</protein>
<dbReference type="Gene3D" id="3.50.50.60">
    <property type="entry name" value="FAD/NAD(P)-binding domain"/>
    <property type="match status" value="1"/>
</dbReference>
<keyword evidence="2" id="KW-1185">Reference proteome</keyword>
<accession>A0ABV8G088</accession>
<comment type="caution">
    <text evidence="1">The sequence shown here is derived from an EMBL/GenBank/DDBJ whole genome shotgun (WGS) entry which is preliminary data.</text>
</comment>
<evidence type="ECO:0000313" key="1">
    <source>
        <dbReference type="EMBL" id="MFC4007381.1"/>
    </source>
</evidence>
<reference evidence="2" key="1">
    <citation type="journal article" date="2019" name="Int. J. Syst. Evol. Microbiol.">
        <title>The Global Catalogue of Microorganisms (GCM) 10K type strain sequencing project: providing services to taxonomists for standard genome sequencing and annotation.</title>
        <authorList>
            <consortium name="The Broad Institute Genomics Platform"/>
            <consortium name="The Broad Institute Genome Sequencing Center for Infectious Disease"/>
            <person name="Wu L."/>
            <person name="Ma J."/>
        </authorList>
    </citation>
    <scope>NUCLEOTIDE SEQUENCE [LARGE SCALE GENOMIC DNA]</scope>
    <source>
        <strain evidence="2">TBRC 1276</strain>
    </source>
</reference>
<sequence length="73" mass="7672">MDYLRPIGALDADGIPRHRGGLSTTHPGLAVMGVQGQYSLLSGSMPGTGADAYHIARQLRRQAAARLRSAVVS</sequence>